<protein>
    <recommendedName>
        <fullName evidence="3">Endonuclease/exonuclease/phosphatase domain-containing protein</fullName>
    </recommendedName>
</protein>
<reference evidence="1" key="1">
    <citation type="journal article" date="2022" name="bioRxiv">
        <title>Sequencing and chromosome-scale assembly of the giantPleurodeles waltlgenome.</title>
        <authorList>
            <person name="Brown T."/>
            <person name="Elewa A."/>
            <person name="Iarovenko S."/>
            <person name="Subramanian E."/>
            <person name="Araus A.J."/>
            <person name="Petzold A."/>
            <person name="Susuki M."/>
            <person name="Suzuki K.-i.T."/>
            <person name="Hayashi T."/>
            <person name="Toyoda A."/>
            <person name="Oliveira C."/>
            <person name="Osipova E."/>
            <person name="Leigh N.D."/>
            <person name="Simon A."/>
            <person name="Yun M.H."/>
        </authorList>
    </citation>
    <scope>NUCLEOTIDE SEQUENCE</scope>
    <source>
        <strain evidence="1">20211129_DDA</strain>
        <tissue evidence="1">Liver</tissue>
    </source>
</reference>
<dbReference type="AlphaFoldDB" id="A0AAV7WQ38"/>
<comment type="caution">
    <text evidence="1">The sequence shown here is derived from an EMBL/GenBank/DDBJ whole genome shotgun (WGS) entry which is preliminary data.</text>
</comment>
<sequence>MEPGRLNGCCRVICLASGAACECDPCAAVTPQPLCVLTTKEHLHPTSQELRSLIVALPSVATLVGGDFNAVPDPVKDTSDFPRLESVTCVEETTTLWALSKPTLRGLHKGYVWWKELVLLAQVADFESQILTLEHQVGGSNMDKPNRLLATA</sequence>
<organism evidence="1 2">
    <name type="scientific">Pleurodeles waltl</name>
    <name type="common">Iberian ribbed newt</name>
    <dbReference type="NCBI Taxonomy" id="8319"/>
    <lineage>
        <taxon>Eukaryota</taxon>
        <taxon>Metazoa</taxon>
        <taxon>Chordata</taxon>
        <taxon>Craniata</taxon>
        <taxon>Vertebrata</taxon>
        <taxon>Euteleostomi</taxon>
        <taxon>Amphibia</taxon>
        <taxon>Batrachia</taxon>
        <taxon>Caudata</taxon>
        <taxon>Salamandroidea</taxon>
        <taxon>Salamandridae</taxon>
        <taxon>Pleurodelinae</taxon>
        <taxon>Pleurodeles</taxon>
    </lineage>
</organism>
<accession>A0AAV7WQ38</accession>
<dbReference type="Proteomes" id="UP001066276">
    <property type="component" value="Chromosome 1_1"/>
</dbReference>
<gene>
    <name evidence="1" type="ORF">NDU88_002948</name>
</gene>
<evidence type="ECO:0000313" key="2">
    <source>
        <dbReference type="Proteomes" id="UP001066276"/>
    </source>
</evidence>
<proteinExistence type="predicted"/>
<dbReference type="EMBL" id="JANPWB010000001">
    <property type="protein sequence ID" value="KAJ1215339.1"/>
    <property type="molecule type" value="Genomic_DNA"/>
</dbReference>
<name>A0AAV7WQ38_PLEWA</name>
<evidence type="ECO:0008006" key="3">
    <source>
        <dbReference type="Google" id="ProtNLM"/>
    </source>
</evidence>
<evidence type="ECO:0000313" key="1">
    <source>
        <dbReference type="EMBL" id="KAJ1215339.1"/>
    </source>
</evidence>
<keyword evidence="2" id="KW-1185">Reference proteome</keyword>